<name>A0A7W4JSX8_9PROT</name>
<dbReference type="InterPro" id="IPR036390">
    <property type="entry name" value="WH_DNA-bd_sf"/>
</dbReference>
<keyword evidence="4" id="KW-0804">Transcription</keyword>
<dbReference type="Pfam" id="PF03466">
    <property type="entry name" value="LysR_substrate"/>
    <property type="match status" value="1"/>
</dbReference>
<dbReference type="PRINTS" id="PR00039">
    <property type="entry name" value="HTHLYSR"/>
</dbReference>
<keyword evidence="2" id="KW-0805">Transcription regulation</keyword>
<dbReference type="Gene3D" id="1.10.10.10">
    <property type="entry name" value="Winged helix-like DNA-binding domain superfamily/Winged helix DNA-binding domain"/>
    <property type="match status" value="1"/>
</dbReference>
<dbReference type="InterPro" id="IPR000847">
    <property type="entry name" value="LysR_HTH_N"/>
</dbReference>
<evidence type="ECO:0000313" key="6">
    <source>
        <dbReference type="EMBL" id="MBB2190298.1"/>
    </source>
</evidence>
<gene>
    <name evidence="6" type="ORF">HLH34_10020</name>
</gene>
<dbReference type="AlphaFoldDB" id="A0A7W4JSX8"/>
<evidence type="ECO:0000259" key="5">
    <source>
        <dbReference type="PROSITE" id="PS50931"/>
    </source>
</evidence>
<evidence type="ECO:0000256" key="4">
    <source>
        <dbReference type="ARBA" id="ARBA00023163"/>
    </source>
</evidence>
<dbReference type="PANTHER" id="PTHR30126:SF77">
    <property type="entry name" value="TRANSCRIPTIONAL REGULATORY PROTEIN"/>
    <property type="match status" value="1"/>
</dbReference>
<dbReference type="EMBL" id="JABEQF010000006">
    <property type="protein sequence ID" value="MBB2190298.1"/>
    <property type="molecule type" value="Genomic_DNA"/>
</dbReference>
<dbReference type="InterPro" id="IPR036388">
    <property type="entry name" value="WH-like_DNA-bd_sf"/>
</dbReference>
<dbReference type="InterPro" id="IPR005119">
    <property type="entry name" value="LysR_subst-bd"/>
</dbReference>
<dbReference type="PANTHER" id="PTHR30126">
    <property type="entry name" value="HTH-TYPE TRANSCRIPTIONAL REGULATOR"/>
    <property type="match status" value="1"/>
</dbReference>
<dbReference type="Pfam" id="PF00126">
    <property type="entry name" value="HTH_1"/>
    <property type="match status" value="1"/>
</dbReference>
<dbReference type="GO" id="GO:0003700">
    <property type="term" value="F:DNA-binding transcription factor activity"/>
    <property type="evidence" value="ECO:0007669"/>
    <property type="project" value="InterPro"/>
</dbReference>
<comment type="similarity">
    <text evidence="1">Belongs to the LysR transcriptional regulatory family.</text>
</comment>
<dbReference type="SUPFAM" id="SSF46785">
    <property type="entry name" value="Winged helix' DNA-binding domain"/>
    <property type="match status" value="1"/>
</dbReference>
<dbReference type="PROSITE" id="PS50931">
    <property type="entry name" value="HTH_LYSR"/>
    <property type="match status" value="1"/>
</dbReference>
<keyword evidence="3" id="KW-0238">DNA-binding</keyword>
<comment type="caution">
    <text evidence="6">The sequence shown here is derived from an EMBL/GenBank/DDBJ whole genome shotgun (WGS) entry which is preliminary data.</text>
</comment>
<dbReference type="Proteomes" id="UP000555756">
    <property type="component" value="Unassembled WGS sequence"/>
</dbReference>
<evidence type="ECO:0000256" key="1">
    <source>
        <dbReference type="ARBA" id="ARBA00009437"/>
    </source>
</evidence>
<dbReference type="RefSeq" id="WP_183119440.1">
    <property type="nucleotide sequence ID" value="NZ_JABEQF010000006.1"/>
</dbReference>
<evidence type="ECO:0000256" key="2">
    <source>
        <dbReference type="ARBA" id="ARBA00023015"/>
    </source>
</evidence>
<sequence length="307" mass="34060">MNLRFLEAFVWIARLGSFRRAAARLNISQAAISSRIATLEEQMGHRLFDRDSRDLRLTQAGQTLLIFSERMLETQRELKRAIAQTDAPHGTVRIGVIESVVHTVLPGILQALQVAYPSLALEITSEPSRALQDLLKRGAIDIAMHTSAVTDANIRNDMLCEFPMGWIRRHDPDTARHPSDFSALSGYPIITFPHGSLPHASVLDAFRESGTQLNLLHCIASIAVIMRLVHAGIGIASMPLAAIEQELDSSQVALIADDVRLPHLPIMISYRPEPGNEILDAVVETARRETRAYCIRVGERFAVPLDR</sequence>
<evidence type="ECO:0000313" key="7">
    <source>
        <dbReference type="Proteomes" id="UP000555756"/>
    </source>
</evidence>
<dbReference type="Gene3D" id="3.40.190.10">
    <property type="entry name" value="Periplasmic binding protein-like II"/>
    <property type="match status" value="2"/>
</dbReference>
<reference evidence="6 7" key="1">
    <citation type="submission" date="2020-04" db="EMBL/GenBank/DDBJ databases">
        <title>Description of novel Gluconacetobacter.</title>
        <authorList>
            <person name="Sombolestani A."/>
        </authorList>
    </citation>
    <scope>NUCLEOTIDE SEQUENCE [LARGE SCALE GENOMIC DNA]</scope>
    <source>
        <strain evidence="6 7">LMG 21311</strain>
    </source>
</reference>
<dbReference type="GO" id="GO:0000976">
    <property type="term" value="F:transcription cis-regulatory region binding"/>
    <property type="evidence" value="ECO:0007669"/>
    <property type="project" value="TreeGrafter"/>
</dbReference>
<dbReference type="FunFam" id="1.10.10.10:FF:000001">
    <property type="entry name" value="LysR family transcriptional regulator"/>
    <property type="match status" value="1"/>
</dbReference>
<proteinExistence type="inferred from homology"/>
<organism evidence="6 7">
    <name type="scientific">Gluconacetobacter azotocaptans</name>
    <dbReference type="NCBI Taxonomy" id="142834"/>
    <lineage>
        <taxon>Bacteria</taxon>
        <taxon>Pseudomonadati</taxon>
        <taxon>Pseudomonadota</taxon>
        <taxon>Alphaproteobacteria</taxon>
        <taxon>Acetobacterales</taxon>
        <taxon>Acetobacteraceae</taxon>
        <taxon>Gluconacetobacter</taxon>
    </lineage>
</organism>
<keyword evidence="7" id="KW-1185">Reference proteome</keyword>
<protein>
    <submittedName>
        <fullName evidence="6">LysR family transcriptional regulator</fullName>
    </submittedName>
</protein>
<accession>A0A7W4JSX8</accession>
<dbReference type="SUPFAM" id="SSF53850">
    <property type="entry name" value="Periplasmic binding protein-like II"/>
    <property type="match status" value="1"/>
</dbReference>
<feature type="domain" description="HTH lysR-type" evidence="5">
    <location>
        <begin position="1"/>
        <end position="58"/>
    </location>
</feature>
<evidence type="ECO:0000256" key="3">
    <source>
        <dbReference type="ARBA" id="ARBA00023125"/>
    </source>
</evidence>
<dbReference type="CDD" id="cd05466">
    <property type="entry name" value="PBP2_LTTR_substrate"/>
    <property type="match status" value="1"/>
</dbReference>